<dbReference type="Proteomes" id="UP000594263">
    <property type="component" value="Unplaced"/>
</dbReference>
<proteinExistence type="predicted"/>
<dbReference type="Gramene" id="Kaladp0069s0051.1.v1.1">
    <property type="protein sequence ID" value="Kaladp0069s0051.1.v1.1"/>
    <property type="gene ID" value="Kaladp0069s0051.v1.1"/>
</dbReference>
<organism evidence="1 2">
    <name type="scientific">Kalanchoe fedtschenkoi</name>
    <name type="common">Lavender scallops</name>
    <name type="synonym">South American air plant</name>
    <dbReference type="NCBI Taxonomy" id="63787"/>
    <lineage>
        <taxon>Eukaryota</taxon>
        <taxon>Viridiplantae</taxon>
        <taxon>Streptophyta</taxon>
        <taxon>Embryophyta</taxon>
        <taxon>Tracheophyta</taxon>
        <taxon>Spermatophyta</taxon>
        <taxon>Magnoliopsida</taxon>
        <taxon>eudicotyledons</taxon>
        <taxon>Gunneridae</taxon>
        <taxon>Pentapetalae</taxon>
        <taxon>Saxifragales</taxon>
        <taxon>Crassulaceae</taxon>
        <taxon>Kalanchoe</taxon>
    </lineage>
</organism>
<dbReference type="AlphaFoldDB" id="A0A7N0UJB1"/>
<reference evidence="1" key="1">
    <citation type="submission" date="2021-01" db="UniProtKB">
        <authorList>
            <consortium name="EnsemblPlants"/>
        </authorList>
    </citation>
    <scope>IDENTIFICATION</scope>
</reference>
<evidence type="ECO:0000313" key="1">
    <source>
        <dbReference type="EnsemblPlants" id="Kaladp0069s0051.1.v1.1"/>
    </source>
</evidence>
<accession>A0A7N0UJB1</accession>
<name>A0A7N0UJB1_KALFE</name>
<sequence length="151" mass="15681">MEMLTSVVVAELHMIGALGCPCCKYGVARILAFGACSADPSSSGGGFAPPGAGGWGAPSAACCDLSRCFWLIMSANGGCLPVLLISFTVYSRSAPAPELWIVDADIIISCRIQVTLARLAYSASSSSVPNLLFRRLTLARVPLVQQALKAS</sequence>
<dbReference type="EnsemblPlants" id="Kaladp0069s0051.1.v1.1">
    <property type="protein sequence ID" value="Kaladp0069s0051.1.v1.1"/>
    <property type="gene ID" value="Kaladp0069s0051.v1.1"/>
</dbReference>
<evidence type="ECO:0000313" key="2">
    <source>
        <dbReference type="Proteomes" id="UP000594263"/>
    </source>
</evidence>
<protein>
    <submittedName>
        <fullName evidence="1">Uncharacterized protein</fullName>
    </submittedName>
</protein>
<keyword evidence="2" id="KW-1185">Reference proteome</keyword>